<organism evidence="2 3">
    <name type="scientific">Periconia macrospinosa</name>
    <dbReference type="NCBI Taxonomy" id="97972"/>
    <lineage>
        <taxon>Eukaryota</taxon>
        <taxon>Fungi</taxon>
        <taxon>Dikarya</taxon>
        <taxon>Ascomycota</taxon>
        <taxon>Pezizomycotina</taxon>
        <taxon>Dothideomycetes</taxon>
        <taxon>Pleosporomycetidae</taxon>
        <taxon>Pleosporales</taxon>
        <taxon>Massarineae</taxon>
        <taxon>Periconiaceae</taxon>
        <taxon>Periconia</taxon>
    </lineage>
</organism>
<dbReference type="PANTHER" id="PTHR47345:SF1">
    <property type="entry name" value="CUT9-INTERACTING PROTEIN SCN1"/>
    <property type="match status" value="1"/>
</dbReference>
<dbReference type="OrthoDB" id="413993at2759"/>
<evidence type="ECO:0000313" key="3">
    <source>
        <dbReference type="Proteomes" id="UP000244855"/>
    </source>
</evidence>
<name>A0A2V1DG92_9PLEO</name>
<dbReference type="GO" id="GO:0016788">
    <property type="term" value="F:hydrolase activity, acting on ester bonds"/>
    <property type="evidence" value="ECO:0007669"/>
    <property type="project" value="InterPro"/>
</dbReference>
<dbReference type="EMBL" id="KZ805445">
    <property type="protein sequence ID" value="PVH97142.1"/>
    <property type="molecule type" value="Genomic_DNA"/>
</dbReference>
<feature type="region of interest" description="Disordered" evidence="1">
    <location>
        <begin position="182"/>
        <end position="222"/>
    </location>
</feature>
<dbReference type="AlphaFoldDB" id="A0A2V1DG92"/>
<reference evidence="2 3" key="1">
    <citation type="journal article" date="2018" name="Sci. Rep.">
        <title>Comparative genomics provides insights into the lifestyle and reveals functional heterogeneity of dark septate endophytic fungi.</title>
        <authorList>
            <person name="Knapp D.G."/>
            <person name="Nemeth J.B."/>
            <person name="Barry K."/>
            <person name="Hainaut M."/>
            <person name="Henrissat B."/>
            <person name="Johnson J."/>
            <person name="Kuo A."/>
            <person name="Lim J.H.P."/>
            <person name="Lipzen A."/>
            <person name="Nolan M."/>
            <person name="Ohm R.A."/>
            <person name="Tamas L."/>
            <person name="Grigoriev I.V."/>
            <person name="Spatafora J.W."/>
            <person name="Nagy L.G."/>
            <person name="Kovacs G.M."/>
        </authorList>
    </citation>
    <scope>NUCLEOTIDE SEQUENCE [LARGE SCALE GENOMIC DNA]</scope>
    <source>
        <strain evidence="2 3">DSE2036</strain>
    </source>
</reference>
<dbReference type="SUPFAM" id="SSF51556">
    <property type="entry name" value="Metallo-dependent hydrolases"/>
    <property type="match status" value="1"/>
</dbReference>
<evidence type="ECO:0000313" key="2">
    <source>
        <dbReference type="EMBL" id="PVH97142.1"/>
    </source>
</evidence>
<gene>
    <name evidence="2" type="ORF">DM02DRAFT_598110</name>
</gene>
<dbReference type="InterPro" id="IPR053044">
    <property type="entry name" value="Metallo-hydrolase/TatD-type"/>
</dbReference>
<accession>A0A2V1DG92</accession>
<proteinExistence type="predicted"/>
<dbReference type="PANTHER" id="PTHR47345">
    <property type="entry name" value="CUT9-INTERACTING PROTEIN SCN1"/>
    <property type="match status" value="1"/>
</dbReference>
<keyword evidence="3" id="KW-1185">Reference proteome</keyword>
<dbReference type="Proteomes" id="UP000244855">
    <property type="component" value="Unassembled WGS sequence"/>
</dbReference>
<protein>
    <submittedName>
        <fullName evidence="2">Metallo-dependent hydrolase</fullName>
    </submittedName>
</protein>
<evidence type="ECO:0000256" key="1">
    <source>
        <dbReference type="SAM" id="MobiDB-lite"/>
    </source>
</evidence>
<feature type="compositionally biased region" description="Basic and acidic residues" evidence="1">
    <location>
        <begin position="277"/>
        <end position="289"/>
    </location>
</feature>
<sequence length="444" mass="50132">MADDPFPWHLGVFDAHCHPTDTMSSIPSIPSMKARCLTVMATRGQDQELVDQVGEKYGVRSAEVESWDKDECVVPCFGWHPWFAHMMYIDDEASDGEENGKENKEKEKDKTSEDTNSTSNNNTPPTNQTHYTSILRPTPQESHSSLLATLPPPQPFSTFLAQTRSYLSAHPHALVGEIGLDRSFRIPDPSSSPQNSSPDEEGLPTPGGREGRRLTPFRCAPEHQKRIFKKQLQLAAEMGRGVSVHGVQAHGMVFEVLQELWRGHERVVLSKRRAKKKMEEEQQQRRNESNEENDGEEKQGNNNNNEQQQQQQPQKPPYPPRICLHSYSGTPSHLVTTYLSPTIPASLFFSFSHAINLSSVPLPPPSTNFSDTTPQPFIDVVKAVPDHMILVESDLHTAGDDMDRRLEEVVRRVCWVKGWGVEEGVEVLRRNWGRWVFGEVGWGE</sequence>
<feature type="compositionally biased region" description="Low complexity" evidence="1">
    <location>
        <begin position="114"/>
        <end position="129"/>
    </location>
</feature>
<feature type="region of interest" description="Disordered" evidence="1">
    <location>
        <begin position="272"/>
        <end position="325"/>
    </location>
</feature>
<dbReference type="InterPro" id="IPR032466">
    <property type="entry name" value="Metal_Hydrolase"/>
</dbReference>
<dbReference type="Pfam" id="PF01026">
    <property type="entry name" value="TatD_DNase"/>
    <property type="match status" value="1"/>
</dbReference>
<feature type="compositionally biased region" description="Low complexity" evidence="1">
    <location>
        <begin position="187"/>
        <end position="197"/>
    </location>
</feature>
<feature type="compositionally biased region" description="Basic and acidic residues" evidence="1">
    <location>
        <begin position="98"/>
        <end position="113"/>
    </location>
</feature>
<dbReference type="InterPro" id="IPR001130">
    <property type="entry name" value="TatD-like"/>
</dbReference>
<dbReference type="Gene3D" id="3.20.20.140">
    <property type="entry name" value="Metal-dependent hydrolases"/>
    <property type="match status" value="1"/>
</dbReference>
<keyword evidence="2" id="KW-0378">Hydrolase</keyword>
<feature type="region of interest" description="Disordered" evidence="1">
    <location>
        <begin position="94"/>
        <end position="133"/>
    </location>
</feature>
<feature type="compositionally biased region" description="Low complexity" evidence="1">
    <location>
        <begin position="300"/>
        <end position="313"/>
    </location>
</feature>